<dbReference type="RefSeq" id="WP_002223147.1">
    <property type="nucleotide sequence ID" value="NZ_CP031329.1"/>
</dbReference>
<dbReference type="GO" id="GO:0003677">
    <property type="term" value="F:DNA binding"/>
    <property type="evidence" value="ECO:0007669"/>
    <property type="project" value="InterPro"/>
</dbReference>
<gene>
    <name evidence="2" type="ORF">COI09_08780</name>
</gene>
<dbReference type="InterPro" id="IPR010359">
    <property type="entry name" value="IrrE_HExxH"/>
</dbReference>
<comment type="caution">
    <text evidence="2">The sequence shown here is derived from an EMBL/GenBank/DDBJ whole genome shotgun (WGS) entry which is preliminary data.</text>
</comment>
<sequence length="363" mass="42067">MQTFNRERLEFALDKRGCTQTKLAELLGITARQVRNYVKDEQIPDLNELANLLEFPVHFFTNDERLPELKSQAVSFRARSRTSKRLEKQALNHSITAFLLNDWLETEFTLSQAVLPDFSDISPEEAAQELRLEWGLGNEPIPNMITLLEAKGVRVFSLSLDTKDIDAFCTWYENHPFVFLNTQKSAERSRFDAAHELGHLIRDKYSMEHSKNSEITEDEPRDIIEKEANAFASAFLMPEAALRLYRHVPITIENLLKIKRRFGVSLVALAYRMHKLGMITDRMYIHNLCPLFAKKKYRTIEPEPMEREISSALRKMLTILKNDGIGIEQIAENLNVSPKDVADLTFGLVERDLNRYRKLRLVK</sequence>
<dbReference type="Pfam" id="PF06114">
    <property type="entry name" value="Peptidase_M78"/>
    <property type="match status" value="1"/>
</dbReference>
<evidence type="ECO:0000313" key="3">
    <source>
        <dbReference type="Proteomes" id="UP000283829"/>
    </source>
</evidence>
<dbReference type="SUPFAM" id="SSF47413">
    <property type="entry name" value="lambda repressor-like DNA-binding domains"/>
    <property type="match status" value="1"/>
</dbReference>
<accession>A0A112GSE7</accession>
<dbReference type="Gene3D" id="1.10.10.2910">
    <property type="match status" value="1"/>
</dbReference>
<dbReference type="Proteomes" id="UP000283829">
    <property type="component" value="Unassembled WGS sequence"/>
</dbReference>
<reference evidence="2 3" key="1">
    <citation type="submission" date="2017-09" db="EMBL/GenBank/DDBJ databases">
        <title>Phenotypic and genotypic characterization of Colombian isolates of Neisseria meningitidis recovered from invasive disease.</title>
        <authorList>
            <person name="Duarte C."/>
            <person name="Gabastou J.M."/>
            <person name="Moreno J."/>
        </authorList>
    </citation>
    <scope>NUCLEOTIDE SEQUENCE [LARGE SCALE GENOMIC DNA]</scope>
    <source>
        <strain evidence="2 3">INS-Nm1124</strain>
    </source>
</reference>
<dbReference type="Gene3D" id="1.10.260.40">
    <property type="entry name" value="lambda repressor-like DNA-binding domains"/>
    <property type="match status" value="1"/>
</dbReference>
<organism evidence="2 3">
    <name type="scientific">Neisseria meningitidis</name>
    <dbReference type="NCBI Taxonomy" id="487"/>
    <lineage>
        <taxon>Bacteria</taxon>
        <taxon>Pseudomonadati</taxon>
        <taxon>Pseudomonadota</taxon>
        <taxon>Betaproteobacteria</taxon>
        <taxon>Neisseriales</taxon>
        <taxon>Neisseriaceae</taxon>
        <taxon>Neisseria</taxon>
    </lineage>
</organism>
<dbReference type="InterPro" id="IPR010982">
    <property type="entry name" value="Lambda_DNA-bd_dom_sf"/>
</dbReference>
<comment type="similarity">
    <text evidence="1">Belongs to the short-chain fatty acyl-CoA assimilation regulator (ScfR) family.</text>
</comment>
<proteinExistence type="inferred from homology"/>
<dbReference type="InterPro" id="IPR001387">
    <property type="entry name" value="Cro/C1-type_HTH"/>
</dbReference>
<evidence type="ECO:0000256" key="1">
    <source>
        <dbReference type="ARBA" id="ARBA00007227"/>
    </source>
</evidence>
<dbReference type="Pfam" id="PF01381">
    <property type="entry name" value="HTH_3"/>
    <property type="match status" value="1"/>
</dbReference>
<dbReference type="PANTHER" id="PTHR43236:SF1">
    <property type="entry name" value="BLL7220 PROTEIN"/>
    <property type="match status" value="1"/>
</dbReference>
<dbReference type="CDD" id="cd00093">
    <property type="entry name" value="HTH_XRE"/>
    <property type="match status" value="1"/>
</dbReference>
<dbReference type="InterPro" id="IPR052345">
    <property type="entry name" value="Rad_response_metalloprotease"/>
</dbReference>
<dbReference type="SMART" id="SM00530">
    <property type="entry name" value="HTH_XRE"/>
    <property type="match status" value="1"/>
</dbReference>
<dbReference type="PROSITE" id="PS50943">
    <property type="entry name" value="HTH_CROC1"/>
    <property type="match status" value="1"/>
</dbReference>
<dbReference type="AlphaFoldDB" id="A0A112GSE7"/>
<name>A0A112GSE7_NEIME</name>
<protein>
    <submittedName>
        <fullName evidence="2">XRE family transcriptional regulator</fullName>
    </submittedName>
</protein>
<dbReference type="PANTHER" id="PTHR43236">
    <property type="entry name" value="ANTITOXIN HIGA1"/>
    <property type="match status" value="1"/>
</dbReference>
<evidence type="ECO:0000313" key="2">
    <source>
        <dbReference type="EMBL" id="RQJ65569.1"/>
    </source>
</evidence>
<dbReference type="EMBL" id="NWXB01000017">
    <property type="protein sequence ID" value="RQJ65569.1"/>
    <property type="molecule type" value="Genomic_DNA"/>
</dbReference>